<dbReference type="EMBL" id="SWLB01000002">
    <property type="protein sequence ID" value="KAF3341192.1"/>
    <property type="molecule type" value="Genomic_DNA"/>
</dbReference>
<comment type="caution">
    <text evidence="1">The sequence shown here is derived from an EMBL/GenBank/DDBJ whole genome shotgun (WGS) entry which is preliminary data.</text>
</comment>
<gene>
    <name evidence="1" type="ORF">FCM35_KLT10036</name>
</gene>
<dbReference type="Proteomes" id="UP000623129">
    <property type="component" value="Unassembled WGS sequence"/>
</dbReference>
<dbReference type="AlphaFoldDB" id="A0A833RI11"/>
<organism evidence="1 2">
    <name type="scientific">Carex littledalei</name>
    <dbReference type="NCBI Taxonomy" id="544730"/>
    <lineage>
        <taxon>Eukaryota</taxon>
        <taxon>Viridiplantae</taxon>
        <taxon>Streptophyta</taxon>
        <taxon>Embryophyta</taxon>
        <taxon>Tracheophyta</taxon>
        <taxon>Spermatophyta</taxon>
        <taxon>Magnoliopsida</taxon>
        <taxon>Liliopsida</taxon>
        <taxon>Poales</taxon>
        <taxon>Cyperaceae</taxon>
        <taxon>Cyperoideae</taxon>
        <taxon>Cariceae</taxon>
        <taxon>Carex</taxon>
        <taxon>Carex subgen. Euthyceras</taxon>
    </lineage>
</organism>
<reference evidence="1" key="1">
    <citation type="submission" date="2020-01" db="EMBL/GenBank/DDBJ databases">
        <title>Genome sequence of Kobresia littledalei, the first chromosome-level genome in the family Cyperaceae.</title>
        <authorList>
            <person name="Qu G."/>
        </authorList>
    </citation>
    <scope>NUCLEOTIDE SEQUENCE</scope>
    <source>
        <strain evidence="1">C.B.Clarke</strain>
        <tissue evidence="1">Leaf</tissue>
    </source>
</reference>
<evidence type="ECO:0000313" key="2">
    <source>
        <dbReference type="Proteomes" id="UP000623129"/>
    </source>
</evidence>
<sequence>MYFAQEDWVLCRVFYKKKGDESYTDNSSMEFDAIDTGCASQLVDQPNQLIGYNNEHMGSFQDYNNNPIIDMGLLHFNEPDHIPQETMNQISPETVDMDSRDGDYYMFLLNMGIENQDLVGGGATNIEGLRVHGENGHILY</sequence>
<proteinExistence type="predicted"/>
<dbReference type="OrthoDB" id="10668731at2759"/>
<keyword evidence="2" id="KW-1185">Reference proteome</keyword>
<name>A0A833RI11_9POAL</name>
<protein>
    <submittedName>
        <fullName evidence="1">NAC domain-containing protein 21/22-like protein</fullName>
    </submittedName>
</protein>
<accession>A0A833RI11</accession>
<evidence type="ECO:0000313" key="1">
    <source>
        <dbReference type="EMBL" id="KAF3341192.1"/>
    </source>
</evidence>